<dbReference type="GO" id="GO:0000976">
    <property type="term" value="F:transcription cis-regulatory region binding"/>
    <property type="evidence" value="ECO:0007669"/>
    <property type="project" value="TreeGrafter"/>
</dbReference>
<dbReference type="Proteomes" id="UP000182652">
    <property type="component" value="Unassembled WGS sequence"/>
</dbReference>
<keyword evidence="2" id="KW-0238">DNA-binding</keyword>
<gene>
    <name evidence="5" type="ORF">SAMN04489745_0572</name>
</gene>
<keyword evidence="6" id="KW-1185">Reference proteome</keyword>
<dbReference type="PANTHER" id="PTHR30055:SF234">
    <property type="entry name" value="HTH-TYPE TRANSCRIPTIONAL REGULATOR BETI"/>
    <property type="match status" value="1"/>
</dbReference>
<proteinExistence type="predicted"/>
<evidence type="ECO:0000256" key="2">
    <source>
        <dbReference type="ARBA" id="ARBA00023125"/>
    </source>
</evidence>
<dbReference type="GO" id="GO:0003700">
    <property type="term" value="F:DNA-binding transcription factor activity"/>
    <property type="evidence" value="ECO:0007669"/>
    <property type="project" value="TreeGrafter"/>
</dbReference>
<sequence>MARPRTRLLSRDIILDAALELIDRHHDFTIQGIGKHLGVNPSSLYHHLSGGRDEIINALRERFYRKISLDALRDADRPWQERVEHWIRSYREAVAQYPAAIPLLMGRMVDDRPTLAVYETLVVLLAEAGVPARQRVAVVSMLDAVVFGSAADAVSPDPLWLTTPLSQPALHEAVAAATPSERVAEGLTLAIQASVAWIETLAARAAEEATPSRPPAPGDA</sequence>
<dbReference type="Gene3D" id="1.10.357.10">
    <property type="entry name" value="Tetracycline Repressor, domain 2"/>
    <property type="match status" value="1"/>
</dbReference>
<evidence type="ECO:0000259" key="4">
    <source>
        <dbReference type="Pfam" id="PF02909"/>
    </source>
</evidence>
<feature type="domain" description="Tetracycline repressor TetR C-terminal" evidence="4">
    <location>
        <begin position="78"/>
        <end position="155"/>
    </location>
</feature>
<dbReference type="SUPFAM" id="SSF48498">
    <property type="entry name" value="Tetracyclin repressor-like, C-terminal domain"/>
    <property type="match status" value="1"/>
</dbReference>
<dbReference type="AlphaFoldDB" id="A0A1H4KB81"/>
<keyword evidence="1" id="KW-0805">Transcription regulation</keyword>
<evidence type="ECO:0000256" key="1">
    <source>
        <dbReference type="ARBA" id="ARBA00023015"/>
    </source>
</evidence>
<keyword evidence="3" id="KW-0804">Transcription</keyword>
<dbReference type="SUPFAM" id="SSF46689">
    <property type="entry name" value="Homeodomain-like"/>
    <property type="match status" value="1"/>
</dbReference>
<reference evidence="5 6" key="1">
    <citation type="submission" date="2016-10" db="EMBL/GenBank/DDBJ databases">
        <authorList>
            <person name="de Groot N.N."/>
        </authorList>
    </citation>
    <scope>NUCLEOTIDE SEQUENCE [LARGE SCALE GENOMIC DNA]</scope>
    <source>
        <strain evidence="5 6">DSM 10495</strain>
    </source>
</reference>
<organism evidence="5 6">
    <name type="scientific">Arthrobacter woluwensis</name>
    <dbReference type="NCBI Taxonomy" id="156980"/>
    <lineage>
        <taxon>Bacteria</taxon>
        <taxon>Bacillati</taxon>
        <taxon>Actinomycetota</taxon>
        <taxon>Actinomycetes</taxon>
        <taxon>Micrococcales</taxon>
        <taxon>Micrococcaceae</taxon>
        <taxon>Arthrobacter</taxon>
    </lineage>
</organism>
<dbReference type="InterPro" id="IPR050109">
    <property type="entry name" value="HTH-type_TetR-like_transc_reg"/>
</dbReference>
<dbReference type="PANTHER" id="PTHR30055">
    <property type="entry name" value="HTH-TYPE TRANSCRIPTIONAL REGULATOR RUTR"/>
    <property type="match status" value="1"/>
</dbReference>
<dbReference type="InterPro" id="IPR036271">
    <property type="entry name" value="Tet_transcr_reg_TetR-rel_C_sf"/>
</dbReference>
<dbReference type="EMBL" id="FNSN01000003">
    <property type="protein sequence ID" value="SEB55814.1"/>
    <property type="molecule type" value="Genomic_DNA"/>
</dbReference>
<evidence type="ECO:0000313" key="5">
    <source>
        <dbReference type="EMBL" id="SEB55814.1"/>
    </source>
</evidence>
<name>A0A1H4KB81_9MICC</name>
<dbReference type="STRING" id="156980.SAMN04489745_0572"/>
<dbReference type="InterPro" id="IPR004111">
    <property type="entry name" value="Repressor_TetR_C"/>
</dbReference>
<accession>A0A1H4KB81</accession>
<dbReference type="InterPro" id="IPR009057">
    <property type="entry name" value="Homeodomain-like_sf"/>
</dbReference>
<protein>
    <submittedName>
        <fullName evidence="5">Regulatory protein, tetR family</fullName>
    </submittedName>
</protein>
<evidence type="ECO:0000313" key="6">
    <source>
        <dbReference type="Proteomes" id="UP000182652"/>
    </source>
</evidence>
<evidence type="ECO:0000256" key="3">
    <source>
        <dbReference type="ARBA" id="ARBA00023163"/>
    </source>
</evidence>
<dbReference type="RefSeq" id="WP_066213779.1">
    <property type="nucleotide sequence ID" value="NZ_FNSN01000003.1"/>
</dbReference>
<dbReference type="GO" id="GO:0045892">
    <property type="term" value="P:negative regulation of DNA-templated transcription"/>
    <property type="evidence" value="ECO:0007669"/>
    <property type="project" value="InterPro"/>
</dbReference>
<dbReference type="Pfam" id="PF02909">
    <property type="entry name" value="TetR_C_1"/>
    <property type="match status" value="1"/>
</dbReference>